<evidence type="ECO:0000313" key="2">
    <source>
        <dbReference type="Proteomes" id="UP000821845"/>
    </source>
</evidence>
<evidence type="ECO:0000313" key="1">
    <source>
        <dbReference type="EMBL" id="KAH6941292.1"/>
    </source>
</evidence>
<comment type="caution">
    <text evidence="1">The sequence shown here is derived from an EMBL/GenBank/DDBJ whole genome shotgun (WGS) entry which is preliminary data.</text>
</comment>
<organism evidence="1 2">
    <name type="scientific">Hyalomma asiaticum</name>
    <name type="common">Tick</name>
    <dbReference type="NCBI Taxonomy" id="266040"/>
    <lineage>
        <taxon>Eukaryota</taxon>
        <taxon>Metazoa</taxon>
        <taxon>Ecdysozoa</taxon>
        <taxon>Arthropoda</taxon>
        <taxon>Chelicerata</taxon>
        <taxon>Arachnida</taxon>
        <taxon>Acari</taxon>
        <taxon>Parasitiformes</taxon>
        <taxon>Ixodida</taxon>
        <taxon>Ixodoidea</taxon>
        <taxon>Ixodidae</taxon>
        <taxon>Hyalomminae</taxon>
        <taxon>Hyalomma</taxon>
    </lineage>
</organism>
<keyword evidence="2" id="KW-1185">Reference proteome</keyword>
<reference evidence="1" key="1">
    <citation type="submission" date="2020-05" db="EMBL/GenBank/DDBJ databases">
        <title>Large-scale comparative analyses of tick genomes elucidate their genetic diversity and vector capacities.</title>
        <authorList>
            <person name="Jia N."/>
            <person name="Wang J."/>
            <person name="Shi W."/>
            <person name="Du L."/>
            <person name="Sun Y."/>
            <person name="Zhan W."/>
            <person name="Jiang J."/>
            <person name="Wang Q."/>
            <person name="Zhang B."/>
            <person name="Ji P."/>
            <person name="Sakyi L.B."/>
            <person name="Cui X."/>
            <person name="Yuan T."/>
            <person name="Jiang B."/>
            <person name="Yang W."/>
            <person name="Lam T.T.-Y."/>
            <person name="Chang Q."/>
            <person name="Ding S."/>
            <person name="Wang X."/>
            <person name="Zhu J."/>
            <person name="Ruan X."/>
            <person name="Zhao L."/>
            <person name="Wei J."/>
            <person name="Que T."/>
            <person name="Du C."/>
            <person name="Cheng J."/>
            <person name="Dai P."/>
            <person name="Han X."/>
            <person name="Huang E."/>
            <person name="Gao Y."/>
            <person name="Liu J."/>
            <person name="Shao H."/>
            <person name="Ye R."/>
            <person name="Li L."/>
            <person name="Wei W."/>
            <person name="Wang X."/>
            <person name="Wang C."/>
            <person name="Yang T."/>
            <person name="Huo Q."/>
            <person name="Li W."/>
            <person name="Guo W."/>
            <person name="Chen H."/>
            <person name="Zhou L."/>
            <person name="Ni X."/>
            <person name="Tian J."/>
            <person name="Zhou Y."/>
            <person name="Sheng Y."/>
            <person name="Liu T."/>
            <person name="Pan Y."/>
            <person name="Xia L."/>
            <person name="Li J."/>
            <person name="Zhao F."/>
            <person name="Cao W."/>
        </authorList>
    </citation>
    <scope>NUCLEOTIDE SEQUENCE</scope>
    <source>
        <strain evidence="1">Hyas-2018</strain>
    </source>
</reference>
<protein>
    <submittedName>
        <fullName evidence="1">Uncharacterized protein</fullName>
    </submittedName>
</protein>
<sequence length="146" mass="16268">MAHLSLRGVVRCSGDQNVAADALNEALKLPLSLIDKWRLGYSISVATFADELARMERMDRTYSDQMAVAPVALYDIDLDDFMGMCGNRHVAAHTGRGHWPRVILSVTHRRYAKVDGAAHLPVFLSEPPATRRCVLKQCERISTNFA</sequence>
<name>A0ACB7T4S9_HYAAI</name>
<proteinExistence type="predicted"/>
<dbReference type="EMBL" id="CM023491">
    <property type="protein sequence ID" value="KAH6941292.1"/>
    <property type="molecule type" value="Genomic_DNA"/>
</dbReference>
<gene>
    <name evidence="1" type="ORF">HPB50_015862</name>
</gene>
<accession>A0ACB7T4S9</accession>
<dbReference type="Proteomes" id="UP000821845">
    <property type="component" value="Chromosome 11"/>
</dbReference>